<accession>A0A139HZL8</accession>
<organism evidence="1 2">
    <name type="scientific">Pseudocercospora musae</name>
    <dbReference type="NCBI Taxonomy" id="113226"/>
    <lineage>
        <taxon>Eukaryota</taxon>
        <taxon>Fungi</taxon>
        <taxon>Dikarya</taxon>
        <taxon>Ascomycota</taxon>
        <taxon>Pezizomycotina</taxon>
        <taxon>Dothideomycetes</taxon>
        <taxon>Dothideomycetidae</taxon>
        <taxon>Mycosphaerellales</taxon>
        <taxon>Mycosphaerellaceae</taxon>
        <taxon>Pseudocercospora</taxon>
    </lineage>
</organism>
<evidence type="ECO:0000313" key="1">
    <source>
        <dbReference type="EMBL" id="KXT07792.1"/>
    </source>
</evidence>
<proteinExistence type="predicted"/>
<dbReference type="EMBL" id="LFZO01000530">
    <property type="protein sequence ID" value="KXT07792.1"/>
    <property type="molecule type" value="Genomic_DNA"/>
</dbReference>
<comment type="caution">
    <text evidence="1">The sequence shown here is derived from an EMBL/GenBank/DDBJ whole genome shotgun (WGS) entry which is preliminary data.</text>
</comment>
<dbReference type="AlphaFoldDB" id="A0A139HZL8"/>
<keyword evidence="2" id="KW-1185">Reference proteome</keyword>
<protein>
    <submittedName>
        <fullName evidence="1">Uncharacterized protein</fullName>
    </submittedName>
</protein>
<name>A0A139HZL8_9PEZI</name>
<dbReference type="Proteomes" id="UP000073492">
    <property type="component" value="Unassembled WGS sequence"/>
</dbReference>
<sequence length="225" mass="24827">MAKRVMGHLTSPRAVRDLSQRRENVERHVLTAWHCEDVGFSMQTQNSGHEYHDVDSPDESRGRGLASRFSSKFRLDLFHTNLSHGSLQSSLNLLQAVLAETHGSGPFPAPPYVRPGFDTTSLLGFMFYTVCRLLCGRLSDVPVNDCVSGTLAYLPGSSTEGIRDSSATASKLSKDYSTPSYAEHDLHNLLAYSMGTLCAATLDAYFRYGMEGGKVRWEGREAAEK</sequence>
<reference evidence="1 2" key="1">
    <citation type="submission" date="2015-07" db="EMBL/GenBank/DDBJ databases">
        <title>Comparative genomics of the Sigatoka disease complex on banana suggests a link between parallel evolutionary changes in Pseudocercospora fijiensis and Pseudocercospora eumusae and increased virulence on the banana host.</title>
        <authorList>
            <person name="Chang T.-C."/>
            <person name="Salvucci A."/>
            <person name="Crous P.W."/>
            <person name="Stergiopoulos I."/>
        </authorList>
    </citation>
    <scope>NUCLEOTIDE SEQUENCE [LARGE SCALE GENOMIC DNA]</scope>
    <source>
        <strain evidence="1 2">CBS 116634</strain>
    </source>
</reference>
<evidence type="ECO:0000313" key="2">
    <source>
        <dbReference type="Proteomes" id="UP000073492"/>
    </source>
</evidence>
<gene>
    <name evidence="1" type="ORF">AC579_4311</name>
</gene>